<accession>A0AAV4RL63</accession>
<dbReference type="EMBL" id="BPLQ01006243">
    <property type="protein sequence ID" value="GIY21005.1"/>
    <property type="molecule type" value="Genomic_DNA"/>
</dbReference>
<proteinExistence type="predicted"/>
<reference evidence="2 3" key="1">
    <citation type="submission" date="2021-06" db="EMBL/GenBank/DDBJ databases">
        <title>Caerostris darwini draft genome.</title>
        <authorList>
            <person name="Kono N."/>
            <person name="Arakawa K."/>
        </authorList>
    </citation>
    <scope>NUCLEOTIDE SEQUENCE [LARGE SCALE GENOMIC DNA]</scope>
</reference>
<sequence>MRGNQAIVFCPVVEQVLSLIWKMSQGAADKDCNFRNPFPLESGWCSCGTNYVRGAVGSHIESGHWLQMVAGHFDLKSFDSTKTDPVLPNLDQGQKHPIRVSDPQQNT</sequence>
<gene>
    <name evidence="2" type="ORF">CDAR_249631</name>
</gene>
<protein>
    <submittedName>
        <fullName evidence="2">Uncharacterized protein</fullName>
    </submittedName>
</protein>
<evidence type="ECO:0000313" key="3">
    <source>
        <dbReference type="Proteomes" id="UP001054837"/>
    </source>
</evidence>
<dbReference type="AlphaFoldDB" id="A0AAV4RL63"/>
<dbReference type="Proteomes" id="UP001054837">
    <property type="component" value="Unassembled WGS sequence"/>
</dbReference>
<evidence type="ECO:0000256" key="1">
    <source>
        <dbReference type="SAM" id="MobiDB-lite"/>
    </source>
</evidence>
<organism evidence="2 3">
    <name type="scientific">Caerostris darwini</name>
    <dbReference type="NCBI Taxonomy" id="1538125"/>
    <lineage>
        <taxon>Eukaryota</taxon>
        <taxon>Metazoa</taxon>
        <taxon>Ecdysozoa</taxon>
        <taxon>Arthropoda</taxon>
        <taxon>Chelicerata</taxon>
        <taxon>Arachnida</taxon>
        <taxon>Araneae</taxon>
        <taxon>Araneomorphae</taxon>
        <taxon>Entelegynae</taxon>
        <taxon>Araneoidea</taxon>
        <taxon>Araneidae</taxon>
        <taxon>Caerostris</taxon>
    </lineage>
</organism>
<keyword evidence="3" id="KW-1185">Reference proteome</keyword>
<name>A0AAV4RL63_9ARAC</name>
<evidence type="ECO:0000313" key="2">
    <source>
        <dbReference type="EMBL" id="GIY21005.1"/>
    </source>
</evidence>
<comment type="caution">
    <text evidence="2">The sequence shown here is derived from an EMBL/GenBank/DDBJ whole genome shotgun (WGS) entry which is preliminary data.</text>
</comment>
<feature type="region of interest" description="Disordered" evidence="1">
    <location>
        <begin position="84"/>
        <end position="107"/>
    </location>
</feature>